<evidence type="ECO:0000313" key="8">
    <source>
        <dbReference type="Proteomes" id="UP000186685"/>
    </source>
</evidence>
<organism evidence="4 9">
    <name type="scientific">Phocaeicola plebeius</name>
    <dbReference type="NCBI Taxonomy" id="310297"/>
    <lineage>
        <taxon>Bacteria</taxon>
        <taxon>Pseudomonadati</taxon>
        <taxon>Bacteroidota</taxon>
        <taxon>Bacteroidia</taxon>
        <taxon>Bacteroidales</taxon>
        <taxon>Bacteroidaceae</taxon>
        <taxon>Phocaeicola</taxon>
    </lineage>
</organism>
<keyword evidence="1" id="KW-0732">Signal</keyword>
<protein>
    <submittedName>
        <fullName evidence="4">PorT family protein</fullName>
    </submittedName>
</protein>
<sequence>MKKIACIVAGLFVALTMAAQTKVTWSMELGLGMSTWMGKDAGDSSPLFNQKVGVGIDVPLSGLVSFQTGLYWASKGASIDVDYVGANTKNVVDMHVNQNYFEMPLLAAFHVGTAANFDMVFTAGPYLAYGVNGKRNIDIDDLTVSYNTFGESKIEGEIVSGLRRFDAGVMAGVALDFKRWTVGLDGEFGCCKLASNSKTRNLAFFFTAGYKF</sequence>
<gene>
    <name evidence="3" type="ORF">BHV76_09315</name>
    <name evidence="6" type="ORF">DW653_11120</name>
    <name evidence="5" type="ORF">DWY14_08550</name>
    <name evidence="7" type="ORF">DWZ34_10175</name>
    <name evidence="4" type="ORF">DXC17_05390</name>
</gene>
<name>A0A1Q6GCI2_9BACT</name>
<reference evidence="9 10" key="2">
    <citation type="submission" date="2018-08" db="EMBL/GenBank/DDBJ databases">
        <title>A genome reference for cultivated species of the human gut microbiota.</title>
        <authorList>
            <person name="Zou Y."/>
            <person name="Xue W."/>
            <person name="Luo G."/>
        </authorList>
    </citation>
    <scope>NUCLEOTIDE SEQUENCE [LARGE SCALE GENOMIC DNA]</scope>
    <source>
        <strain evidence="5 12">AF24-16AC</strain>
        <strain evidence="7 11">AF31-28B-AC</strain>
        <strain evidence="6 10">AM23-23</strain>
        <strain evidence="4 9">OM08-14</strain>
    </source>
</reference>
<feature type="domain" description="Outer membrane protein beta-barrel" evidence="2">
    <location>
        <begin position="19"/>
        <end position="189"/>
    </location>
</feature>
<dbReference type="STRING" id="310297.BHV76_09315"/>
<proteinExistence type="predicted"/>
<evidence type="ECO:0000313" key="11">
    <source>
        <dbReference type="Proteomes" id="UP000285109"/>
    </source>
</evidence>
<accession>A0A1Q6GCI2</accession>
<evidence type="ECO:0000313" key="4">
    <source>
        <dbReference type="EMBL" id="RGM41263.1"/>
    </source>
</evidence>
<feature type="signal peptide" evidence="1">
    <location>
        <begin position="1"/>
        <end position="18"/>
    </location>
</feature>
<dbReference type="InterPro" id="IPR025665">
    <property type="entry name" value="Beta-barrel_OMP_2"/>
</dbReference>
<dbReference type="EMBL" id="QRQK01000018">
    <property type="protein sequence ID" value="RHM96012.1"/>
    <property type="molecule type" value="Genomic_DNA"/>
</dbReference>
<evidence type="ECO:0000313" key="6">
    <source>
        <dbReference type="EMBL" id="RHF89389.1"/>
    </source>
</evidence>
<dbReference type="RefSeq" id="WP_022054089.1">
    <property type="nucleotide sequence ID" value="NZ_CASFMT010000021.1"/>
</dbReference>
<dbReference type="AlphaFoldDB" id="A0A1Q6GCI2"/>
<dbReference type="Proteomes" id="UP000186685">
    <property type="component" value="Unassembled WGS sequence"/>
</dbReference>
<dbReference type="EMBL" id="QSTF01000009">
    <property type="protein sequence ID" value="RGM41263.1"/>
    <property type="molecule type" value="Genomic_DNA"/>
</dbReference>
<evidence type="ECO:0000313" key="5">
    <source>
        <dbReference type="EMBL" id="RGS07310.1"/>
    </source>
</evidence>
<dbReference type="Proteomes" id="UP000283485">
    <property type="component" value="Unassembled WGS sequence"/>
</dbReference>
<dbReference type="EMBL" id="QRHQ01000021">
    <property type="protein sequence ID" value="RHF89389.1"/>
    <property type="molecule type" value="Genomic_DNA"/>
</dbReference>
<feature type="chain" id="PRO_5033745807" evidence="1">
    <location>
        <begin position="19"/>
        <end position="212"/>
    </location>
</feature>
<evidence type="ECO:0000256" key="1">
    <source>
        <dbReference type="SAM" id="SignalP"/>
    </source>
</evidence>
<reference evidence="3 8" key="1">
    <citation type="journal article" date="2016" name="Nat. Biotechnol.">
        <title>Measurement of bacterial replication rates in microbial communities.</title>
        <authorList>
            <person name="Brown C.T."/>
            <person name="Olm M.R."/>
            <person name="Thomas B.C."/>
            <person name="Banfield J.F."/>
        </authorList>
    </citation>
    <scope>NUCLEOTIDE SEQUENCE [LARGE SCALE GENOMIC DNA]</scope>
    <source>
        <strain evidence="3">45_130</strain>
    </source>
</reference>
<evidence type="ECO:0000259" key="2">
    <source>
        <dbReference type="Pfam" id="PF13568"/>
    </source>
</evidence>
<dbReference type="Proteomes" id="UP000260780">
    <property type="component" value="Unassembled WGS sequence"/>
</dbReference>
<evidence type="ECO:0000313" key="12">
    <source>
        <dbReference type="Proteomes" id="UP000285750"/>
    </source>
</evidence>
<dbReference type="EMBL" id="MNQR01000027">
    <property type="protein sequence ID" value="OKZ08974.1"/>
    <property type="molecule type" value="Genomic_DNA"/>
</dbReference>
<evidence type="ECO:0000313" key="3">
    <source>
        <dbReference type="EMBL" id="OKZ08974.1"/>
    </source>
</evidence>
<comment type="caution">
    <text evidence="4">The sequence shown here is derived from an EMBL/GenBank/DDBJ whole genome shotgun (WGS) entry which is preliminary data.</text>
</comment>
<evidence type="ECO:0000313" key="10">
    <source>
        <dbReference type="Proteomes" id="UP000283485"/>
    </source>
</evidence>
<dbReference type="Pfam" id="PF13568">
    <property type="entry name" value="OMP_b-brl_2"/>
    <property type="match status" value="1"/>
</dbReference>
<dbReference type="Proteomes" id="UP000285750">
    <property type="component" value="Unassembled WGS sequence"/>
</dbReference>
<dbReference type="Proteomes" id="UP000285109">
    <property type="component" value="Unassembled WGS sequence"/>
</dbReference>
<dbReference type="EMBL" id="QRUY01000016">
    <property type="protein sequence ID" value="RGS07310.1"/>
    <property type="molecule type" value="Genomic_DNA"/>
</dbReference>
<evidence type="ECO:0000313" key="7">
    <source>
        <dbReference type="EMBL" id="RHM96012.1"/>
    </source>
</evidence>
<evidence type="ECO:0000313" key="9">
    <source>
        <dbReference type="Proteomes" id="UP000260780"/>
    </source>
</evidence>